<evidence type="ECO:0000313" key="2">
    <source>
        <dbReference type="Proteomes" id="UP000663864"/>
    </source>
</evidence>
<comment type="caution">
    <text evidence="1">The sequence shown here is derived from an EMBL/GenBank/DDBJ whole genome shotgun (WGS) entry which is preliminary data.</text>
</comment>
<evidence type="ECO:0000313" key="1">
    <source>
        <dbReference type="EMBL" id="CAF1108563.1"/>
    </source>
</evidence>
<proteinExistence type="predicted"/>
<gene>
    <name evidence="1" type="ORF">ZHD862_LOCUS17984</name>
</gene>
<protein>
    <submittedName>
        <fullName evidence="1">Uncharacterized protein</fullName>
    </submittedName>
</protein>
<reference evidence="1" key="1">
    <citation type="submission" date="2021-02" db="EMBL/GenBank/DDBJ databases">
        <authorList>
            <person name="Nowell W R."/>
        </authorList>
    </citation>
    <scope>NUCLEOTIDE SEQUENCE</scope>
</reference>
<accession>A0A814PNR2</accession>
<name>A0A814PNR2_9BILA</name>
<organism evidence="1 2">
    <name type="scientific">Rotaria sordida</name>
    <dbReference type="NCBI Taxonomy" id="392033"/>
    <lineage>
        <taxon>Eukaryota</taxon>
        <taxon>Metazoa</taxon>
        <taxon>Spiralia</taxon>
        <taxon>Gnathifera</taxon>
        <taxon>Rotifera</taxon>
        <taxon>Eurotatoria</taxon>
        <taxon>Bdelloidea</taxon>
        <taxon>Philodinida</taxon>
        <taxon>Philodinidae</taxon>
        <taxon>Rotaria</taxon>
    </lineage>
</organism>
<dbReference type="Proteomes" id="UP000663864">
    <property type="component" value="Unassembled WGS sequence"/>
</dbReference>
<dbReference type="AlphaFoldDB" id="A0A814PNR2"/>
<sequence length="178" mass="19857">MSQADAGAWSCGVRLPFELYTNMQICVCTNDNCNENFTTCQDSAMNFMNMSSSIDFMPNLTSIIQCNDTLNAPNICTEHPFIDTSLCQDYIRSTSVLCAITINETMTTQRALIYENYEIYISEKVYQVPPILSNTSNNSFIEIATTVYYKYIGPAATPVEECACTNSLCNQNITTCVP</sequence>
<dbReference type="EMBL" id="CAJNOT010000915">
    <property type="protein sequence ID" value="CAF1108563.1"/>
    <property type="molecule type" value="Genomic_DNA"/>
</dbReference>